<evidence type="ECO:0000256" key="5">
    <source>
        <dbReference type="PROSITE-ProRule" id="PRU00042"/>
    </source>
</evidence>
<dbReference type="SUPFAM" id="SSF57667">
    <property type="entry name" value="beta-beta-alpha zinc fingers"/>
    <property type="match status" value="2"/>
</dbReference>
<dbReference type="PROSITE" id="PS00028">
    <property type="entry name" value="ZINC_FINGER_C2H2_1"/>
    <property type="match status" value="3"/>
</dbReference>
<keyword evidence="10" id="KW-1185">Reference proteome</keyword>
<dbReference type="FunFam" id="3.30.160.60:FF:000358">
    <property type="entry name" value="zinc finger protein 24"/>
    <property type="match status" value="1"/>
</dbReference>
<feature type="region of interest" description="Disordered" evidence="7">
    <location>
        <begin position="1"/>
        <end position="145"/>
    </location>
</feature>
<keyword evidence="1" id="KW-0479">Metal-binding</keyword>
<dbReference type="GO" id="GO:0000977">
    <property type="term" value="F:RNA polymerase II transcription regulatory region sequence-specific DNA binding"/>
    <property type="evidence" value="ECO:0007669"/>
    <property type="project" value="TreeGrafter"/>
</dbReference>
<feature type="coiled-coil region" evidence="6">
    <location>
        <begin position="182"/>
        <end position="209"/>
    </location>
</feature>
<evidence type="ECO:0000313" key="9">
    <source>
        <dbReference type="EMBL" id="CDW82439.1"/>
    </source>
</evidence>
<protein>
    <submittedName>
        <fullName evidence="9">Zinc finger protein 271-like</fullName>
    </submittedName>
</protein>
<evidence type="ECO:0000313" key="10">
    <source>
        <dbReference type="Proteomes" id="UP000039865"/>
    </source>
</evidence>
<dbReference type="AlphaFoldDB" id="A0A078AJU0"/>
<feature type="domain" description="C2H2-type" evidence="8">
    <location>
        <begin position="319"/>
        <end position="346"/>
    </location>
</feature>
<keyword evidence="3 5" id="KW-0863">Zinc-finger</keyword>
<evidence type="ECO:0000256" key="2">
    <source>
        <dbReference type="ARBA" id="ARBA00022737"/>
    </source>
</evidence>
<evidence type="ECO:0000256" key="4">
    <source>
        <dbReference type="ARBA" id="ARBA00022833"/>
    </source>
</evidence>
<organism evidence="9 10">
    <name type="scientific">Stylonychia lemnae</name>
    <name type="common">Ciliate</name>
    <dbReference type="NCBI Taxonomy" id="5949"/>
    <lineage>
        <taxon>Eukaryota</taxon>
        <taxon>Sar</taxon>
        <taxon>Alveolata</taxon>
        <taxon>Ciliophora</taxon>
        <taxon>Intramacronucleata</taxon>
        <taxon>Spirotrichea</taxon>
        <taxon>Stichotrichia</taxon>
        <taxon>Sporadotrichida</taxon>
        <taxon>Oxytrichidae</taxon>
        <taxon>Stylonychinae</taxon>
        <taxon>Stylonychia</taxon>
    </lineage>
</organism>
<sequence length="560" mass="64853">MKKTKSKLSRVKKSKNKKSKAIQKPKKSPAKKPQTQPISQKQSTVKPKQNAKNGKKSAKSKPPPLTQKTTKSKNQIVIEKSKLIQSNRNSQQSIKPIVGKKKSQTCKKVEITEKIKTKSRSKSPIKQKQSTSGRVQRESNNKQKNYSTRAQIIIDIQKCHLLTEKQLLDLQNVQIKQEISPEDNLQNQLKKIKSTIVNLKRAKKTLRLQPKSSSSLNSQVKNKLKSKLKGMRGGALVFNGDSTSQSQQVTSESDDNYELYCDICNNGKVYANCAALKKHKYNHEDRSTYPCDYPGCNAIFQDRNKLRRHSIVHTGEKPYKCDFCGKRFGLEYNMFIHQRIHSGEKPFTCKHPGCFRGFNQRSNLLAHEKIHTAQQGDLSQQATSDQKFGSMTLRSNRNINTNINVSLTQRDNNPYGLVKVDPRRLIFKIIKVYPQQQLVRPIDQEEEIIMDSFSDDQLNNLQIKNEEVKQISQREYFLQMIKTFKAINEEKKYSEDEKFIERCENNHSLYKQQKDIYFTSQSYDGLLQMLQYKYEQKTLKYTRLSENLFNQNQLANIKSE</sequence>
<evidence type="ECO:0000256" key="7">
    <source>
        <dbReference type="SAM" id="MobiDB-lite"/>
    </source>
</evidence>
<evidence type="ECO:0000256" key="6">
    <source>
        <dbReference type="SAM" id="Coils"/>
    </source>
</evidence>
<dbReference type="PROSITE" id="PS50157">
    <property type="entry name" value="ZINC_FINGER_C2H2_2"/>
    <property type="match status" value="3"/>
</dbReference>
<dbReference type="GO" id="GO:0000981">
    <property type="term" value="F:DNA-binding transcription factor activity, RNA polymerase II-specific"/>
    <property type="evidence" value="ECO:0007669"/>
    <property type="project" value="TreeGrafter"/>
</dbReference>
<dbReference type="SMART" id="SM00355">
    <property type="entry name" value="ZnF_C2H2"/>
    <property type="match status" value="4"/>
</dbReference>
<dbReference type="FunFam" id="3.30.160.60:FF:000110">
    <property type="entry name" value="Zinc finger protein-like"/>
    <property type="match status" value="1"/>
</dbReference>
<feature type="domain" description="C2H2-type" evidence="8">
    <location>
        <begin position="289"/>
        <end position="318"/>
    </location>
</feature>
<feature type="compositionally biased region" description="Polar residues" evidence="7">
    <location>
        <begin position="33"/>
        <end position="47"/>
    </location>
</feature>
<dbReference type="PANTHER" id="PTHR24379:SF127">
    <property type="entry name" value="BLOODY FINGERS-RELATED"/>
    <property type="match status" value="1"/>
</dbReference>
<keyword evidence="4" id="KW-0862">Zinc</keyword>
<feature type="compositionally biased region" description="Basic residues" evidence="7">
    <location>
        <begin position="1"/>
        <end position="30"/>
    </location>
</feature>
<dbReference type="InterPro" id="IPR036236">
    <property type="entry name" value="Znf_C2H2_sf"/>
</dbReference>
<gene>
    <name evidence="9" type="primary">Contig6750.g7222</name>
    <name evidence="9" type="ORF">STYLEM_11472</name>
</gene>
<evidence type="ECO:0000256" key="1">
    <source>
        <dbReference type="ARBA" id="ARBA00022723"/>
    </source>
</evidence>
<dbReference type="PANTHER" id="PTHR24379">
    <property type="entry name" value="KRAB AND ZINC FINGER DOMAIN-CONTAINING"/>
    <property type="match status" value="1"/>
</dbReference>
<evidence type="ECO:0000256" key="3">
    <source>
        <dbReference type="ARBA" id="ARBA00022771"/>
    </source>
</evidence>
<proteinExistence type="predicted"/>
<dbReference type="Pfam" id="PF00096">
    <property type="entry name" value="zf-C2H2"/>
    <property type="match status" value="1"/>
</dbReference>
<dbReference type="OrthoDB" id="6155966at2759"/>
<dbReference type="InParanoid" id="A0A078AJU0"/>
<dbReference type="InterPro" id="IPR013087">
    <property type="entry name" value="Znf_C2H2_type"/>
</dbReference>
<keyword evidence="6" id="KW-0175">Coiled coil</keyword>
<feature type="compositionally biased region" description="Polar residues" evidence="7">
    <location>
        <begin position="83"/>
        <end position="94"/>
    </location>
</feature>
<feature type="compositionally biased region" description="Basic and acidic residues" evidence="7">
    <location>
        <begin position="107"/>
        <end position="116"/>
    </location>
</feature>
<dbReference type="Gene3D" id="3.30.160.60">
    <property type="entry name" value="Classic Zinc Finger"/>
    <property type="match status" value="3"/>
</dbReference>
<feature type="compositionally biased region" description="Polar residues" evidence="7">
    <location>
        <begin position="66"/>
        <end position="75"/>
    </location>
</feature>
<keyword evidence="2" id="KW-0677">Repeat</keyword>
<dbReference type="Proteomes" id="UP000039865">
    <property type="component" value="Unassembled WGS sequence"/>
</dbReference>
<dbReference type="EMBL" id="CCKQ01010913">
    <property type="protein sequence ID" value="CDW82439.1"/>
    <property type="molecule type" value="Genomic_DNA"/>
</dbReference>
<dbReference type="GO" id="GO:0005634">
    <property type="term" value="C:nucleus"/>
    <property type="evidence" value="ECO:0007669"/>
    <property type="project" value="TreeGrafter"/>
</dbReference>
<feature type="domain" description="C2H2-type" evidence="8">
    <location>
        <begin position="347"/>
        <end position="376"/>
    </location>
</feature>
<name>A0A078AJU0_STYLE</name>
<dbReference type="GO" id="GO:0008270">
    <property type="term" value="F:zinc ion binding"/>
    <property type="evidence" value="ECO:0007669"/>
    <property type="project" value="UniProtKB-KW"/>
</dbReference>
<evidence type="ECO:0000259" key="8">
    <source>
        <dbReference type="PROSITE" id="PS50157"/>
    </source>
</evidence>
<reference evidence="9 10" key="1">
    <citation type="submission" date="2014-06" db="EMBL/GenBank/DDBJ databases">
        <authorList>
            <person name="Swart Estienne"/>
        </authorList>
    </citation>
    <scope>NUCLEOTIDE SEQUENCE [LARGE SCALE GENOMIC DNA]</scope>
    <source>
        <strain evidence="9 10">130c</strain>
    </source>
</reference>
<accession>A0A078AJU0</accession>